<organism evidence="2 3">
    <name type="scientific">Neodothiora populina</name>
    <dbReference type="NCBI Taxonomy" id="2781224"/>
    <lineage>
        <taxon>Eukaryota</taxon>
        <taxon>Fungi</taxon>
        <taxon>Dikarya</taxon>
        <taxon>Ascomycota</taxon>
        <taxon>Pezizomycotina</taxon>
        <taxon>Dothideomycetes</taxon>
        <taxon>Dothideomycetidae</taxon>
        <taxon>Dothideales</taxon>
        <taxon>Dothioraceae</taxon>
        <taxon>Neodothiora</taxon>
    </lineage>
</organism>
<dbReference type="Proteomes" id="UP001562354">
    <property type="component" value="Unassembled WGS sequence"/>
</dbReference>
<reference evidence="2 3" key="1">
    <citation type="submission" date="2024-07" db="EMBL/GenBank/DDBJ databases">
        <title>Draft sequence of the Neodothiora populina.</title>
        <authorList>
            <person name="Drown D.D."/>
            <person name="Schuette U.S."/>
            <person name="Buechlein A.B."/>
            <person name="Rusch D.R."/>
            <person name="Winton L.W."/>
            <person name="Adams G.A."/>
        </authorList>
    </citation>
    <scope>NUCLEOTIDE SEQUENCE [LARGE SCALE GENOMIC DNA]</scope>
    <source>
        <strain evidence="2 3">CPC 39397</strain>
    </source>
</reference>
<name>A0ABR3P1Q9_9PEZI</name>
<evidence type="ECO:0000313" key="3">
    <source>
        <dbReference type="Proteomes" id="UP001562354"/>
    </source>
</evidence>
<dbReference type="GeneID" id="95973902"/>
<gene>
    <name evidence="2" type="ORF">AAFC00_000199</name>
</gene>
<dbReference type="EMBL" id="JBFMKM010000018">
    <property type="protein sequence ID" value="KAL1296729.1"/>
    <property type="molecule type" value="Genomic_DNA"/>
</dbReference>
<evidence type="ECO:0000256" key="1">
    <source>
        <dbReference type="SAM" id="MobiDB-lite"/>
    </source>
</evidence>
<evidence type="ECO:0000313" key="2">
    <source>
        <dbReference type="EMBL" id="KAL1296729.1"/>
    </source>
</evidence>
<feature type="compositionally biased region" description="Gly residues" evidence="1">
    <location>
        <begin position="124"/>
        <end position="135"/>
    </location>
</feature>
<proteinExistence type="predicted"/>
<dbReference type="RefSeq" id="XP_069196411.1">
    <property type="nucleotide sequence ID" value="XM_069341288.1"/>
</dbReference>
<keyword evidence="3" id="KW-1185">Reference proteome</keyword>
<feature type="region of interest" description="Disordered" evidence="1">
    <location>
        <begin position="1"/>
        <end position="141"/>
    </location>
</feature>
<sequence>MASRNVDAAENSNPDGFMPSRPRDEPMQTGGHKPGVMVGNDAAPEFHLQTLPAGTAPPDRTFKPQNDPEVPPSNASGDAKGPSAADTITGATSGDVHSGLGQPIQGQSSSELHHDGQSTRKNPGAGGAEGRGGQAPTGDSV</sequence>
<accession>A0ABR3P1Q9</accession>
<comment type="caution">
    <text evidence="2">The sequence shown here is derived from an EMBL/GenBank/DDBJ whole genome shotgun (WGS) entry which is preliminary data.</text>
</comment>
<protein>
    <submittedName>
        <fullName evidence="2">Uncharacterized protein</fullName>
    </submittedName>
</protein>